<keyword evidence="8" id="KW-1185">Reference proteome</keyword>
<dbReference type="PROSITE" id="PS51123">
    <property type="entry name" value="OMPA_2"/>
    <property type="match status" value="1"/>
</dbReference>
<evidence type="ECO:0000256" key="4">
    <source>
        <dbReference type="PROSITE-ProRule" id="PRU00473"/>
    </source>
</evidence>
<dbReference type="InterPro" id="IPR006665">
    <property type="entry name" value="OmpA-like"/>
</dbReference>
<dbReference type="Gene3D" id="3.30.1330.60">
    <property type="entry name" value="OmpA-like domain"/>
    <property type="match status" value="1"/>
</dbReference>
<evidence type="ECO:0000256" key="2">
    <source>
        <dbReference type="ARBA" id="ARBA00023136"/>
    </source>
</evidence>
<dbReference type="GO" id="GO:0009279">
    <property type="term" value="C:cell outer membrane"/>
    <property type="evidence" value="ECO:0007669"/>
    <property type="project" value="UniProtKB-SubCell"/>
</dbReference>
<protein>
    <recommendedName>
        <fullName evidence="6">OmpA-like domain-containing protein</fullName>
    </recommendedName>
</protein>
<reference evidence="7 8" key="1">
    <citation type="submission" date="2017-03" db="EMBL/GenBank/DDBJ databases">
        <title>Genome sequence of Geothermobacter sp. EPR-M, Deep-Sea Iron Reducer.</title>
        <authorList>
            <person name="Tully B."/>
            <person name="Savalia P."/>
            <person name="Abuyen K."/>
            <person name="Baughan C."/>
            <person name="Romero E."/>
            <person name="Ronkowski C."/>
            <person name="Torres B."/>
            <person name="Tremblay J."/>
            <person name="Trujillo A."/>
            <person name="Tyler M."/>
            <person name="Perez-Rodriguez I."/>
            <person name="Amend J."/>
        </authorList>
    </citation>
    <scope>NUCLEOTIDE SEQUENCE [LARGE SCALE GENOMIC DNA]</scope>
    <source>
        <strain evidence="7 8">EPR-M</strain>
    </source>
</reference>
<dbReference type="EMBL" id="NAAD01000035">
    <property type="protein sequence ID" value="ORJ53689.1"/>
    <property type="molecule type" value="Genomic_DNA"/>
</dbReference>
<dbReference type="AlphaFoldDB" id="A0A1X0XLB4"/>
<evidence type="ECO:0000259" key="6">
    <source>
        <dbReference type="PROSITE" id="PS51123"/>
    </source>
</evidence>
<name>A0A1X0XLB4_9BACT</name>
<evidence type="ECO:0000256" key="1">
    <source>
        <dbReference type="ARBA" id="ARBA00004442"/>
    </source>
</evidence>
<dbReference type="PRINTS" id="PR01023">
    <property type="entry name" value="NAFLGMOTY"/>
</dbReference>
<keyword evidence="5" id="KW-0732">Signal</keyword>
<accession>A0A1X0XLB4</accession>
<dbReference type="OrthoDB" id="5292153at2"/>
<evidence type="ECO:0000313" key="7">
    <source>
        <dbReference type="EMBL" id="ORJ53689.1"/>
    </source>
</evidence>
<evidence type="ECO:0000256" key="3">
    <source>
        <dbReference type="ARBA" id="ARBA00023237"/>
    </source>
</evidence>
<feature type="signal peptide" evidence="5">
    <location>
        <begin position="1"/>
        <end position="24"/>
    </location>
</feature>
<dbReference type="InterPro" id="IPR036737">
    <property type="entry name" value="OmpA-like_sf"/>
</dbReference>
<feature type="chain" id="PRO_5012191141" description="OmpA-like domain-containing protein" evidence="5">
    <location>
        <begin position="25"/>
        <end position="485"/>
    </location>
</feature>
<dbReference type="PANTHER" id="PTHR30329:SF21">
    <property type="entry name" value="LIPOPROTEIN YIAD-RELATED"/>
    <property type="match status" value="1"/>
</dbReference>
<keyword evidence="2 4" id="KW-0472">Membrane</keyword>
<dbReference type="PRINTS" id="PR01021">
    <property type="entry name" value="OMPADOMAIN"/>
</dbReference>
<comment type="caution">
    <text evidence="7">The sequence shown here is derived from an EMBL/GenBank/DDBJ whole genome shotgun (WGS) entry which is preliminary data.</text>
</comment>
<dbReference type="STRING" id="1969733.B5V00_16155"/>
<organism evidence="7 8">
    <name type="scientific">Geothermobacter hydrogeniphilus</name>
    <dbReference type="NCBI Taxonomy" id="1969733"/>
    <lineage>
        <taxon>Bacteria</taxon>
        <taxon>Pseudomonadati</taxon>
        <taxon>Thermodesulfobacteriota</taxon>
        <taxon>Desulfuromonadia</taxon>
        <taxon>Desulfuromonadales</taxon>
        <taxon>Geothermobacteraceae</taxon>
        <taxon>Geothermobacter</taxon>
    </lineage>
</organism>
<dbReference type="InterPro" id="IPR006664">
    <property type="entry name" value="OMP_bac"/>
</dbReference>
<evidence type="ECO:0000256" key="5">
    <source>
        <dbReference type="SAM" id="SignalP"/>
    </source>
</evidence>
<dbReference type="PANTHER" id="PTHR30329">
    <property type="entry name" value="STATOR ELEMENT OF FLAGELLAR MOTOR COMPLEX"/>
    <property type="match status" value="1"/>
</dbReference>
<dbReference type="InterPro" id="IPR050330">
    <property type="entry name" value="Bact_OuterMem_StrucFunc"/>
</dbReference>
<gene>
    <name evidence="7" type="ORF">B5V00_16155</name>
</gene>
<dbReference type="RefSeq" id="WP_085011841.1">
    <property type="nucleotide sequence ID" value="NZ_NAAD01000035.1"/>
</dbReference>
<dbReference type="Pfam" id="PF00691">
    <property type="entry name" value="OmpA"/>
    <property type="match status" value="1"/>
</dbReference>
<sequence length="485" mass="53041">MKKVLSAIFSSVFLLLISAQVSVAVPTQYGDTGLLSQPTAETLNAGNICLGVWNNYSSGKTEDADIMPVSITLGLGSFLEMYGTYPNLLFNNDETVSGRGTANLGAKIRFLGKRSSRFKMAFEGEGRRSISDDPNFDGLTDYATRVIASLKLDRVGFHVNGGYIFTDDPVNVTYDNQTTAGAGIEFYPVGRLRMIAEGDWRTNKIIGRDDYAEVSVGFQYFISPHFTLNLGASVGLTDAAPDWRLLAGFSGCQGIGTYQRPIPKLVEPALPEEKKPEKPKKVVKIKTLTPLVPVAAPVVKPLAVTPVSKLEVAVPPKKEVVVLEPSEQLVIPDTEELQALNVSPVAGAAPPIPSKPMITKPVETLVYRKFQMDEFTFDFDQFSLTESGRKALAVIADELRHDDKWFVIRFDGYTDSIGSERYNEKLSLKRAVSTATGMVVNNGFDPSRIFVKGFGESKPIASNDTPEGRGKNRRVEILVLVKKAE</sequence>
<comment type="subcellular location">
    <subcellularLocation>
        <location evidence="1">Cell outer membrane</location>
    </subcellularLocation>
</comment>
<dbReference type="SUPFAM" id="SSF103088">
    <property type="entry name" value="OmpA-like"/>
    <property type="match status" value="1"/>
</dbReference>
<dbReference type="CDD" id="cd07185">
    <property type="entry name" value="OmpA_C-like"/>
    <property type="match status" value="1"/>
</dbReference>
<evidence type="ECO:0000313" key="8">
    <source>
        <dbReference type="Proteomes" id="UP000193136"/>
    </source>
</evidence>
<keyword evidence="3" id="KW-0998">Cell outer membrane</keyword>
<proteinExistence type="predicted"/>
<feature type="domain" description="OmpA-like" evidence="6">
    <location>
        <begin position="363"/>
        <end position="483"/>
    </location>
</feature>
<dbReference type="Proteomes" id="UP000193136">
    <property type="component" value="Unassembled WGS sequence"/>
</dbReference>